<keyword evidence="1" id="KW-0732">Signal</keyword>
<evidence type="ECO:0000313" key="4">
    <source>
        <dbReference type="Proteomes" id="UP000075884"/>
    </source>
</evidence>
<evidence type="ECO:0000256" key="1">
    <source>
        <dbReference type="SAM" id="SignalP"/>
    </source>
</evidence>
<dbReference type="EnsemblMetazoa" id="ADIR006196-RA">
    <property type="protein sequence ID" value="ADIR006196-PA"/>
    <property type="gene ID" value="ADIR006196"/>
</dbReference>
<feature type="chain" id="PRO_5008129721" description="CBM39 domain-containing protein" evidence="1">
    <location>
        <begin position="20"/>
        <end position="284"/>
    </location>
</feature>
<feature type="domain" description="CBM39" evidence="2">
    <location>
        <begin position="36"/>
        <end position="138"/>
    </location>
</feature>
<dbReference type="AlphaFoldDB" id="A0A182NEX4"/>
<dbReference type="Pfam" id="PF15886">
    <property type="entry name" value="CBM39"/>
    <property type="match status" value="1"/>
</dbReference>
<accession>A0A182NEX4</accession>
<evidence type="ECO:0000259" key="2">
    <source>
        <dbReference type="PROSITE" id="PS51969"/>
    </source>
</evidence>
<protein>
    <recommendedName>
        <fullName evidence="2">CBM39 domain-containing protein</fullName>
    </recommendedName>
</protein>
<dbReference type="PROSITE" id="PS51969">
    <property type="entry name" value="CBM39"/>
    <property type="match status" value="1"/>
</dbReference>
<sequence length="284" mass="32072">MELRLVGVWLVTLLPLSSAGLWDWFLGVDPEEQYGHSVGEVQIEVLSPRGIRLWTTYNPNTVLFGVELYVRYYGGRTEPLECALCRNVTEPVDGKFMLEDDRLEARFADMLQYTIVTFNGTATKRHAVKRVFVQAGLIKPNDQCVCRGRVAPLRNAPVSEVELLERMILRAVSNGSRTCSAISNWLVLRAEPRNELADLSAYVRNYLDRVLLKVKWCTRYGAGATVWTGVRPSELVVRVEDHAQGIAFQVRTTMDKLKMLEVMSKHDVIVDYDGILDYDGTATG</sequence>
<reference evidence="3" key="2">
    <citation type="submission" date="2020-05" db="UniProtKB">
        <authorList>
            <consortium name="EnsemblMetazoa"/>
        </authorList>
    </citation>
    <scope>IDENTIFICATION</scope>
    <source>
        <strain evidence="3">WRAIR2</strain>
    </source>
</reference>
<dbReference type="GO" id="GO:0030246">
    <property type="term" value="F:carbohydrate binding"/>
    <property type="evidence" value="ECO:0007669"/>
    <property type="project" value="InterPro"/>
</dbReference>
<proteinExistence type="predicted"/>
<keyword evidence="4" id="KW-1185">Reference proteome</keyword>
<feature type="signal peptide" evidence="1">
    <location>
        <begin position="1"/>
        <end position="19"/>
    </location>
</feature>
<organism evidence="3 4">
    <name type="scientific">Anopheles dirus</name>
    <dbReference type="NCBI Taxonomy" id="7168"/>
    <lineage>
        <taxon>Eukaryota</taxon>
        <taxon>Metazoa</taxon>
        <taxon>Ecdysozoa</taxon>
        <taxon>Arthropoda</taxon>
        <taxon>Hexapoda</taxon>
        <taxon>Insecta</taxon>
        <taxon>Pterygota</taxon>
        <taxon>Neoptera</taxon>
        <taxon>Endopterygota</taxon>
        <taxon>Diptera</taxon>
        <taxon>Nematocera</taxon>
        <taxon>Culicoidea</taxon>
        <taxon>Culicidae</taxon>
        <taxon>Anophelinae</taxon>
        <taxon>Anopheles</taxon>
    </lineage>
</organism>
<dbReference type="InterPro" id="IPR043030">
    <property type="entry name" value="BGBP_N_sf"/>
</dbReference>
<evidence type="ECO:0000313" key="3">
    <source>
        <dbReference type="EnsemblMetazoa" id="ADIR006196-PA"/>
    </source>
</evidence>
<reference evidence="4" key="1">
    <citation type="submission" date="2013-03" db="EMBL/GenBank/DDBJ databases">
        <title>The Genome Sequence of Anopheles dirus WRAIR2.</title>
        <authorList>
            <consortium name="The Broad Institute Genomics Platform"/>
            <person name="Neafsey D.E."/>
            <person name="Walton C."/>
            <person name="Walker B."/>
            <person name="Young S.K."/>
            <person name="Zeng Q."/>
            <person name="Gargeya S."/>
            <person name="Fitzgerald M."/>
            <person name="Haas B."/>
            <person name="Abouelleil A."/>
            <person name="Allen A.W."/>
            <person name="Alvarado L."/>
            <person name="Arachchi H.M."/>
            <person name="Berlin A.M."/>
            <person name="Chapman S.B."/>
            <person name="Gainer-Dewar J."/>
            <person name="Goldberg J."/>
            <person name="Griggs A."/>
            <person name="Gujja S."/>
            <person name="Hansen M."/>
            <person name="Howarth C."/>
            <person name="Imamovic A."/>
            <person name="Ireland A."/>
            <person name="Larimer J."/>
            <person name="McCowan C."/>
            <person name="Murphy C."/>
            <person name="Pearson M."/>
            <person name="Poon T.W."/>
            <person name="Priest M."/>
            <person name="Roberts A."/>
            <person name="Saif S."/>
            <person name="Shea T."/>
            <person name="Sisk P."/>
            <person name="Sykes S."/>
            <person name="Wortman J."/>
            <person name="Nusbaum C."/>
            <person name="Birren B."/>
        </authorList>
    </citation>
    <scope>NUCLEOTIDE SEQUENCE [LARGE SCALE GENOMIC DNA]</scope>
    <source>
        <strain evidence="4">WRAIR2</strain>
    </source>
</reference>
<dbReference type="Gene3D" id="2.60.40.2140">
    <property type="entry name" value="Beta-1,3-glucan-recognition protein, N-terminal domain"/>
    <property type="match status" value="1"/>
</dbReference>
<name>A0A182NEX4_9DIPT</name>
<dbReference type="VEuPathDB" id="VectorBase:ADIR006196"/>
<dbReference type="Proteomes" id="UP000075884">
    <property type="component" value="Unassembled WGS sequence"/>
</dbReference>
<dbReference type="InterPro" id="IPR031756">
    <property type="entry name" value="BGBP_N"/>
</dbReference>